<dbReference type="Proteomes" id="UP000005237">
    <property type="component" value="Unassembled WGS sequence"/>
</dbReference>
<dbReference type="AlphaFoldDB" id="A0A8R1HHN4"/>
<keyword evidence="1" id="KW-0732">Signal</keyword>
<dbReference type="EnsemblMetazoa" id="CJA01869.1">
    <property type="protein sequence ID" value="CJA01869.1"/>
    <property type="gene ID" value="WBGene00121073"/>
</dbReference>
<feature type="chain" id="PRO_5035791411" description="DUF3887 domain-containing protein" evidence="1">
    <location>
        <begin position="18"/>
        <end position="132"/>
    </location>
</feature>
<accession>A0A8R1HHN4</accession>
<protein>
    <recommendedName>
        <fullName evidence="4">DUF3887 domain-containing protein</fullName>
    </recommendedName>
</protein>
<name>A0A8R1HHN4_CAEJA</name>
<reference evidence="2" key="2">
    <citation type="submission" date="2022-06" db="UniProtKB">
        <authorList>
            <consortium name="EnsemblMetazoa"/>
        </authorList>
    </citation>
    <scope>IDENTIFICATION</scope>
    <source>
        <strain evidence="2">DF5081</strain>
    </source>
</reference>
<reference evidence="3" key="1">
    <citation type="submission" date="2010-08" db="EMBL/GenBank/DDBJ databases">
        <authorList>
            <consortium name="Caenorhabditis japonica Sequencing Consortium"/>
            <person name="Wilson R.K."/>
        </authorList>
    </citation>
    <scope>NUCLEOTIDE SEQUENCE [LARGE SCALE GENOMIC DNA]</scope>
    <source>
        <strain evidence="3">DF5081</strain>
    </source>
</reference>
<keyword evidence="3" id="KW-1185">Reference proteome</keyword>
<organism evidence="2 3">
    <name type="scientific">Caenorhabditis japonica</name>
    <dbReference type="NCBI Taxonomy" id="281687"/>
    <lineage>
        <taxon>Eukaryota</taxon>
        <taxon>Metazoa</taxon>
        <taxon>Ecdysozoa</taxon>
        <taxon>Nematoda</taxon>
        <taxon>Chromadorea</taxon>
        <taxon>Rhabditida</taxon>
        <taxon>Rhabditina</taxon>
        <taxon>Rhabditomorpha</taxon>
        <taxon>Rhabditoidea</taxon>
        <taxon>Rhabditidae</taxon>
        <taxon>Peloderinae</taxon>
        <taxon>Caenorhabditis</taxon>
    </lineage>
</organism>
<sequence>MHLYFTIFVILAAMASAQDEAEKAAILTIKEHLAEYIQAIATFDTALLRKLNRKYDTSPFALRAMNLHKVKLLKVEYVILGMNATMSFQFKDNKPDIYVLHIDKASDSPSHWTIVDFYPVQEERETIDSSHY</sequence>
<proteinExistence type="predicted"/>
<evidence type="ECO:0008006" key="4">
    <source>
        <dbReference type="Google" id="ProtNLM"/>
    </source>
</evidence>
<evidence type="ECO:0000313" key="3">
    <source>
        <dbReference type="Proteomes" id="UP000005237"/>
    </source>
</evidence>
<evidence type="ECO:0000256" key="1">
    <source>
        <dbReference type="SAM" id="SignalP"/>
    </source>
</evidence>
<evidence type="ECO:0000313" key="2">
    <source>
        <dbReference type="EnsemblMetazoa" id="CJA01869.1"/>
    </source>
</evidence>
<feature type="signal peptide" evidence="1">
    <location>
        <begin position="1"/>
        <end position="17"/>
    </location>
</feature>